<accession>A0A060Z466</accession>
<reference evidence="1" key="2">
    <citation type="submission" date="2014-03" db="EMBL/GenBank/DDBJ databases">
        <authorList>
            <person name="Genoscope - CEA"/>
        </authorList>
    </citation>
    <scope>NUCLEOTIDE SEQUENCE</scope>
</reference>
<dbReference type="PaxDb" id="8022-A0A060Z466"/>
<protein>
    <recommendedName>
        <fullName evidence="3">Reverse transcriptase domain-containing protein</fullName>
    </recommendedName>
</protein>
<dbReference type="Proteomes" id="UP000193380">
    <property type="component" value="Unassembled WGS sequence"/>
</dbReference>
<sequence length="61" mass="7153">MKCFERLVKDHITSTQPDTLDPLQFAYRPNRSTDDAISTTLHTALTHLDKRNTYVRMLFID</sequence>
<evidence type="ECO:0000313" key="2">
    <source>
        <dbReference type="Proteomes" id="UP000193380"/>
    </source>
</evidence>
<evidence type="ECO:0008006" key="3">
    <source>
        <dbReference type="Google" id="ProtNLM"/>
    </source>
</evidence>
<evidence type="ECO:0000313" key="1">
    <source>
        <dbReference type="EMBL" id="CDQ98771.1"/>
    </source>
</evidence>
<name>A0A060Z466_ONCMY</name>
<proteinExistence type="predicted"/>
<reference evidence="1" key="1">
    <citation type="journal article" date="2014" name="Nat. Commun.">
        <title>The rainbow trout genome provides novel insights into evolution after whole-genome duplication in vertebrates.</title>
        <authorList>
            <person name="Berthelot C."/>
            <person name="Brunet F."/>
            <person name="Chalopin D."/>
            <person name="Juanchich A."/>
            <person name="Bernard M."/>
            <person name="Noel B."/>
            <person name="Bento P."/>
            <person name="Da Silva C."/>
            <person name="Labadie K."/>
            <person name="Alberti A."/>
            <person name="Aury J.M."/>
            <person name="Louis A."/>
            <person name="Dehais P."/>
            <person name="Bardou P."/>
            <person name="Montfort J."/>
            <person name="Klopp C."/>
            <person name="Cabau C."/>
            <person name="Gaspin C."/>
            <person name="Thorgaard G.H."/>
            <person name="Boussaha M."/>
            <person name="Quillet E."/>
            <person name="Guyomard R."/>
            <person name="Galiana D."/>
            <person name="Bobe J."/>
            <person name="Volff J.N."/>
            <person name="Genet C."/>
            <person name="Wincker P."/>
            <person name="Jaillon O."/>
            <person name="Roest Crollius H."/>
            <person name="Guiguen Y."/>
        </authorList>
    </citation>
    <scope>NUCLEOTIDE SEQUENCE [LARGE SCALE GENOMIC DNA]</scope>
</reference>
<dbReference type="EMBL" id="FR940196">
    <property type="protein sequence ID" value="CDQ98771.1"/>
    <property type="molecule type" value="Genomic_DNA"/>
</dbReference>
<dbReference type="AlphaFoldDB" id="A0A060Z466"/>
<gene>
    <name evidence="1" type="ORF">GSONMT00013633001</name>
</gene>
<organism evidence="1 2">
    <name type="scientific">Oncorhynchus mykiss</name>
    <name type="common">Rainbow trout</name>
    <name type="synonym">Salmo gairdneri</name>
    <dbReference type="NCBI Taxonomy" id="8022"/>
    <lineage>
        <taxon>Eukaryota</taxon>
        <taxon>Metazoa</taxon>
        <taxon>Chordata</taxon>
        <taxon>Craniata</taxon>
        <taxon>Vertebrata</taxon>
        <taxon>Euteleostomi</taxon>
        <taxon>Actinopterygii</taxon>
        <taxon>Neopterygii</taxon>
        <taxon>Teleostei</taxon>
        <taxon>Protacanthopterygii</taxon>
        <taxon>Salmoniformes</taxon>
        <taxon>Salmonidae</taxon>
        <taxon>Salmoninae</taxon>
        <taxon>Oncorhynchus</taxon>
    </lineage>
</organism>